<dbReference type="PIRSF" id="PIRSF000535">
    <property type="entry name" value="1PFK/6PFK/LacC"/>
    <property type="match status" value="1"/>
</dbReference>
<dbReference type="InterPro" id="IPR017583">
    <property type="entry name" value="Tagatose/fructose_Pkinase"/>
</dbReference>
<sequence>MTDILTVTLNPCVDLSTSAPAVLPGPKLRCTEPVIDPGGGGINVSRAISNLGGQSQAIIAVAGSTGDQICALLQAEKITHIPFAMAGKSRQSLSVTDTQNGAQYRFVMPGPQWSKDDTLCLLAKLPDYAQQESIVVLSGSMPPGVADNLPQQIADTLAAKNIRLYIDTAGPALPALFQPHQNKPTLLRLDMLEAEQAAGGPLRTFKDSADFAQKSVLDGVADIIILARGDQGSVLATKNQRLFCKAAQVSVKSKTGAGDSFVGGFTLKMAEGQSLDIALQYGVAAASAAVMTDATALCIKDDVERLLSQCTLSDI</sequence>
<keyword evidence="5" id="KW-0067">ATP-binding</keyword>
<dbReference type="SUPFAM" id="SSF53613">
    <property type="entry name" value="Ribokinase-like"/>
    <property type="match status" value="1"/>
</dbReference>
<dbReference type="Gene3D" id="3.40.1190.20">
    <property type="match status" value="1"/>
</dbReference>
<comment type="caution">
    <text evidence="8">The sequence shown here is derived from an EMBL/GenBank/DDBJ whole genome shotgun (WGS) entry which is preliminary data.</text>
</comment>
<gene>
    <name evidence="8" type="ORF">HRQ87_07205</name>
</gene>
<feature type="domain" description="Carbohydrate kinase PfkB" evidence="7">
    <location>
        <begin position="24"/>
        <end position="299"/>
    </location>
</feature>
<name>A0ABX2IQF0_9RHOB</name>
<evidence type="ECO:0000256" key="3">
    <source>
        <dbReference type="ARBA" id="ARBA00022741"/>
    </source>
</evidence>
<dbReference type="RefSeq" id="WP_174136765.1">
    <property type="nucleotide sequence ID" value="NZ_JABUFE010000003.1"/>
</dbReference>
<evidence type="ECO:0000259" key="7">
    <source>
        <dbReference type="Pfam" id="PF00294"/>
    </source>
</evidence>
<evidence type="ECO:0000256" key="2">
    <source>
        <dbReference type="ARBA" id="ARBA00022679"/>
    </source>
</evidence>
<dbReference type="EMBL" id="JABUFE010000003">
    <property type="protein sequence ID" value="NSX54590.1"/>
    <property type="molecule type" value="Genomic_DNA"/>
</dbReference>
<dbReference type="PANTHER" id="PTHR46566">
    <property type="entry name" value="1-PHOSPHOFRUCTOKINASE-RELATED"/>
    <property type="match status" value="1"/>
</dbReference>
<evidence type="ECO:0000256" key="4">
    <source>
        <dbReference type="ARBA" id="ARBA00022777"/>
    </source>
</evidence>
<keyword evidence="3" id="KW-0547">Nucleotide-binding</keyword>
<keyword evidence="2 6" id="KW-0808">Transferase</keyword>
<organism evidence="8 9">
    <name type="scientific">Parasulfitobacter algicola</name>
    <dbReference type="NCBI Taxonomy" id="2614809"/>
    <lineage>
        <taxon>Bacteria</taxon>
        <taxon>Pseudomonadati</taxon>
        <taxon>Pseudomonadota</taxon>
        <taxon>Alphaproteobacteria</taxon>
        <taxon>Rhodobacterales</taxon>
        <taxon>Roseobacteraceae</taxon>
        <taxon>Parasulfitobacter</taxon>
    </lineage>
</organism>
<evidence type="ECO:0000313" key="8">
    <source>
        <dbReference type="EMBL" id="NSX54590.1"/>
    </source>
</evidence>
<dbReference type="CDD" id="cd01164">
    <property type="entry name" value="FruK_PfkB_like"/>
    <property type="match status" value="1"/>
</dbReference>
<protein>
    <recommendedName>
        <fullName evidence="6">Phosphofructokinase</fullName>
    </recommendedName>
</protein>
<comment type="similarity">
    <text evidence="1 6">Belongs to the carbohydrate kinase PfkB family.</text>
</comment>
<accession>A0ABX2IQF0</accession>
<dbReference type="Proteomes" id="UP000777935">
    <property type="component" value="Unassembled WGS sequence"/>
</dbReference>
<keyword evidence="9" id="KW-1185">Reference proteome</keyword>
<evidence type="ECO:0000256" key="5">
    <source>
        <dbReference type="ARBA" id="ARBA00022840"/>
    </source>
</evidence>
<dbReference type="InterPro" id="IPR029056">
    <property type="entry name" value="Ribokinase-like"/>
</dbReference>
<dbReference type="Pfam" id="PF00294">
    <property type="entry name" value="PfkB"/>
    <property type="match status" value="1"/>
</dbReference>
<evidence type="ECO:0000313" key="9">
    <source>
        <dbReference type="Proteomes" id="UP000777935"/>
    </source>
</evidence>
<dbReference type="PANTHER" id="PTHR46566:SF2">
    <property type="entry name" value="ATP-DEPENDENT 6-PHOSPHOFRUCTOKINASE ISOZYME 2"/>
    <property type="match status" value="1"/>
</dbReference>
<evidence type="ECO:0000256" key="6">
    <source>
        <dbReference type="PIRNR" id="PIRNR000535"/>
    </source>
</evidence>
<dbReference type="InterPro" id="IPR011611">
    <property type="entry name" value="PfkB_dom"/>
</dbReference>
<proteinExistence type="inferred from homology"/>
<evidence type="ECO:0000256" key="1">
    <source>
        <dbReference type="ARBA" id="ARBA00010688"/>
    </source>
</evidence>
<keyword evidence="4" id="KW-0418">Kinase</keyword>
<reference evidence="8 9" key="1">
    <citation type="submission" date="2020-06" db="EMBL/GenBank/DDBJ databases">
        <title>Sulfitobacter algicola sp. nov., isolated from green algae.</title>
        <authorList>
            <person name="Wang C."/>
        </authorList>
    </citation>
    <scope>NUCLEOTIDE SEQUENCE [LARGE SCALE GENOMIC DNA]</scope>
    <source>
        <strain evidence="8 9">1151</strain>
    </source>
</reference>
<dbReference type="NCBIfam" id="TIGR03168">
    <property type="entry name" value="1-PFK"/>
    <property type="match status" value="1"/>
</dbReference>